<sequence length="276" mass="31728">MKKTFSVKLVFLCLVFVGFLYALFFYSVHQLQKSGNERVIAKQSDISIAKLLRNLPFSSFLVNESELDLVLAYHTLHQDVSDYKSLMSNGTEALQMYREVEERRQENNLKYANYALLEICNTLFRMPWNDQLKELAQAYATKLNASLLEHTINPDDQASAHENLAIFFFRMNSPDQAKLHASIADSIDEKQFEPAIANGFNFLRSIRTALARCIAGKSADIELSTKQNTENSLALTTDFFRNQHYHFWDVALLQTAMFSSKENSCKSVIENYQYLL</sequence>
<comment type="caution">
    <text evidence="2">The sequence shown here is derived from an EMBL/GenBank/DDBJ whole genome shotgun (WGS) entry which is preliminary data.</text>
</comment>
<feature type="transmembrane region" description="Helical" evidence="1">
    <location>
        <begin position="9"/>
        <end position="28"/>
    </location>
</feature>
<reference evidence="2 3" key="1">
    <citation type="submission" date="2021-04" db="EMBL/GenBank/DDBJ databases">
        <title>novel species isolated from subtropical streams in China.</title>
        <authorList>
            <person name="Lu H."/>
        </authorList>
    </citation>
    <scope>NUCLEOTIDE SEQUENCE [LARGE SCALE GENOMIC DNA]</scope>
    <source>
        <strain evidence="2 3">BYS107W</strain>
    </source>
</reference>
<dbReference type="RefSeq" id="WP_212684981.1">
    <property type="nucleotide sequence ID" value="NZ_JAGSPM010000008.1"/>
</dbReference>
<keyword evidence="1" id="KW-1133">Transmembrane helix</keyword>
<organism evidence="2 3">
    <name type="scientific">Undibacterium baiyunense</name>
    <dbReference type="NCBI Taxonomy" id="2828731"/>
    <lineage>
        <taxon>Bacteria</taxon>
        <taxon>Pseudomonadati</taxon>
        <taxon>Pseudomonadota</taxon>
        <taxon>Betaproteobacteria</taxon>
        <taxon>Burkholderiales</taxon>
        <taxon>Oxalobacteraceae</taxon>
        <taxon>Undibacterium</taxon>
    </lineage>
</organism>
<proteinExistence type="predicted"/>
<keyword evidence="3" id="KW-1185">Reference proteome</keyword>
<accession>A0A941I4K8</accession>
<evidence type="ECO:0000313" key="3">
    <source>
        <dbReference type="Proteomes" id="UP000680158"/>
    </source>
</evidence>
<evidence type="ECO:0000256" key="1">
    <source>
        <dbReference type="SAM" id="Phobius"/>
    </source>
</evidence>
<name>A0A941I4K8_9BURK</name>
<gene>
    <name evidence="2" type="ORF">KDM92_13460</name>
</gene>
<evidence type="ECO:0000313" key="2">
    <source>
        <dbReference type="EMBL" id="MBR7747591.1"/>
    </source>
</evidence>
<keyword evidence="1" id="KW-0472">Membrane</keyword>
<dbReference type="EMBL" id="JAGSPM010000008">
    <property type="protein sequence ID" value="MBR7747591.1"/>
    <property type="molecule type" value="Genomic_DNA"/>
</dbReference>
<dbReference type="Proteomes" id="UP000680158">
    <property type="component" value="Unassembled WGS sequence"/>
</dbReference>
<dbReference type="AlphaFoldDB" id="A0A941I4K8"/>
<protein>
    <submittedName>
        <fullName evidence="2">Uncharacterized protein</fullName>
    </submittedName>
</protein>
<keyword evidence="1" id="KW-0812">Transmembrane</keyword>